<dbReference type="InterPro" id="IPR035965">
    <property type="entry name" value="PAS-like_dom_sf"/>
</dbReference>
<dbReference type="Pfam" id="PF13426">
    <property type="entry name" value="PAS_9"/>
    <property type="match status" value="1"/>
</dbReference>
<evidence type="ECO:0000256" key="3">
    <source>
        <dbReference type="ARBA" id="ARBA00022991"/>
    </source>
</evidence>
<gene>
    <name evidence="5" type="ORF">C7447_104231</name>
</gene>
<evidence type="ECO:0000313" key="5">
    <source>
        <dbReference type="EMBL" id="TYP97537.1"/>
    </source>
</evidence>
<feature type="domain" description="PAS" evidence="4">
    <location>
        <begin position="53"/>
        <end position="124"/>
    </location>
</feature>
<name>A0A5S5DNP7_9FLAO</name>
<dbReference type="EMBL" id="VNIA01000004">
    <property type="protein sequence ID" value="TYP97537.1"/>
    <property type="molecule type" value="Genomic_DNA"/>
</dbReference>
<dbReference type="AlphaFoldDB" id="A0A5S5DNP7"/>
<evidence type="ECO:0000313" key="6">
    <source>
        <dbReference type="Proteomes" id="UP000323136"/>
    </source>
</evidence>
<dbReference type="PROSITE" id="PS50112">
    <property type="entry name" value="PAS"/>
    <property type="match status" value="1"/>
</dbReference>
<keyword evidence="2" id="KW-0288">FMN</keyword>
<dbReference type="PANTHER" id="PTHR47429:SF2">
    <property type="entry name" value="PROTEIN TWIN LOV 1"/>
    <property type="match status" value="1"/>
</dbReference>
<keyword evidence="1" id="KW-0285">Flavoprotein</keyword>
<evidence type="ECO:0000259" key="4">
    <source>
        <dbReference type="PROSITE" id="PS50112"/>
    </source>
</evidence>
<accession>A0A5S5DNP7</accession>
<reference evidence="5 6" key="1">
    <citation type="submission" date="2019-07" db="EMBL/GenBank/DDBJ databases">
        <title>Genomic Encyclopedia of Type Strains, Phase IV (KMG-IV): sequencing the most valuable type-strain genomes for metagenomic binning, comparative biology and taxonomic classification.</title>
        <authorList>
            <person name="Goeker M."/>
        </authorList>
    </citation>
    <scope>NUCLEOTIDE SEQUENCE [LARGE SCALE GENOMIC DNA]</scope>
    <source>
        <strain evidence="5 6">DSM 18961</strain>
    </source>
</reference>
<dbReference type="OrthoDB" id="5760647at2"/>
<dbReference type="PANTHER" id="PTHR47429">
    <property type="entry name" value="PROTEIN TWIN LOV 1"/>
    <property type="match status" value="1"/>
</dbReference>
<comment type="caution">
    <text evidence="5">The sequence shown here is derived from an EMBL/GenBank/DDBJ whole genome shotgun (WGS) entry which is preliminary data.</text>
</comment>
<organism evidence="5 6">
    <name type="scientific">Tenacibaculum adriaticum</name>
    <dbReference type="NCBI Taxonomy" id="413713"/>
    <lineage>
        <taxon>Bacteria</taxon>
        <taxon>Pseudomonadati</taxon>
        <taxon>Bacteroidota</taxon>
        <taxon>Flavobacteriia</taxon>
        <taxon>Flavobacteriales</taxon>
        <taxon>Flavobacteriaceae</taxon>
        <taxon>Tenacibaculum</taxon>
    </lineage>
</organism>
<dbReference type="CDD" id="cd00130">
    <property type="entry name" value="PAS"/>
    <property type="match status" value="1"/>
</dbReference>
<dbReference type="InterPro" id="IPR000014">
    <property type="entry name" value="PAS"/>
</dbReference>
<evidence type="ECO:0000256" key="2">
    <source>
        <dbReference type="ARBA" id="ARBA00022643"/>
    </source>
</evidence>
<evidence type="ECO:0000256" key="1">
    <source>
        <dbReference type="ARBA" id="ARBA00022630"/>
    </source>
</evidence>
<keyword evidence="3" id="KW-0157">Chromophore</keyword>
<dbReference type="Gene3D" id="3.30.450.20">
    <property type="entry name" value="PAS domain"/>
    <property type="match status" value="1"/>
</dbReference>
<dbReference type="SUPFAM" id="SSF55785">
    <property type="entry name" value="PYP-like sensor domain (PAS domain)"/>
    <property type="match status" value="1"/>
</dbReference>
<proteinExistence type="predicted"/>
<protein>
    <submittedName>
        <fullName evidence="5">PAS domain S-box-containing protein</fullName>
    </submittedName>
</protein>
<dbReference type="NCBIfam" id="TIGR00229">
    <property type="entry name" value="sensory_box"/>
    <property type="match status" value="1"/>
</dbReference>
<dbReference type="RefSeq" id="WP_148870876.1">
    <property type="nucleotide sequence ID" value="NZ_VNIA01000004.1"/>
</dbReference>
<keyword evidence="6" id="KW-1185">Reference proteome</keyword>
<dbReference type="Proteomes" id="UP000323136">
    <property type="component" value="Unassembled WGS sequence"/>
</dbReference>
<sequence length="165" mass="19571">MSNSIEEYIDKRVIMPLLSWDIFSQFSLNKNDIYNLQDQEIKQLLYFSHKYKWDQNIQSILTKNSYEALVLTNNAKEIIWVNEGFTKMTGYSKEYVKHKTPSFLQGKDTSENKKTIIRKKINNNTPFKEVILNYKKDGTPYQCEIYIIPLKKENTTHYLALEKAI</sequence>